<keyword evidence="3" id="KW-1185">Reference proteome</keyword>
<proteinExistence type="predicted"/>
<gene>
    <name evidence="2" type="ORF">BPOR_1452g00010</name>
</gene>
<comment type="caution">
    <text evidence="2">The sequence shown here is derived from an EMBL/GenBank/DDBJ whole genome shotgun (WGS) entry which is preliminary data.</text>
</comment>
<evidence type="ECO:0000256" key="1">
    <source>
        <dbReference type="SAM" id="MobiDB-lite"/>
    </source>
</evidence>
<protein>
    <submittedName>
        <fullName evidence="2">Uncharacterized protein</fullName>
    </submittedName>
</protein>
<feature type="region of interest" description="Disordered" evidence="1">
    <location>
        <begin position="18"/>
        <end position="49"/>
    </location>
</feature>
<sequence>MSRTPRITPISIPALAPVEIPVLDDDDEDAESVSDDTLLEEEVEDATVAEPLPKGDAVEEDIEDEAVLDTQEGSSQALSRFSRYTLPFFTARKT</sequence>
<accession>A0A4Z1KHQ2</accession>
<dbReference type="EMBL" id="PQXO01001444">
    <property type="protein sequence ID" value="TGO80987.1"/>
    <property type="molecule type" value="Genomic_DNA"/>
</dbReference>
<evidence type="ECO:0000313" key="2">
    <source>
        <dbReference type="EMBL" id="TGO80987.1"/>
    </source>
</evidence>
<dbReference type="Proteomes" id="UP000297280">
    <property type="component" value="Unassembled WGS sequence"/>
</dbReference>
<feature type="compositionally biased region" description="Acidic residues" evidence="1">
    <location>
        <begin position="22"/>
        <end position="47"/>
    </location>
</feature>
<evidence type="ECO:0000313" key="3">
    <source>
        <dbReference type="Proteomes" id="UP000297280"/>
    </source>
</evidence>
<name>A0A4Z1KHQ2_9HELO</name>
<organism evidence="2 3">
    <name type="scientific">Botrytis porri</name>
    <dbReference type="NCBI Taxonomy" id="87229"/>
    <lineage>
        <taxon>Eukaryota</taxon>
        <taxon>Fungi</taxon>
        <taxon>Dikarya</taxon>
        <taxon>Ascomycota</taxon>
        <taxon>Pezizomycotina</taxon>
        <taxon>Leotiomycetes</taxon>
        <taxon>Helotiales</taxon>
        <taxon>Sclerotiniaceae</taxon>
        <taxon>Botrytis</taxon>
    </lineage>
</organism>
<dbReference type="AlphaFoldDB" id="A0A4Z1KHQ2"/>
<reference evidence="2 3" key="1">
    <citation type="submission" date="2017-12" db="EMBL/GenBank/DDBJ databases">
        <title>Comparative genomics of Botrytis spp.</title>
        <authorList>
            <person name="Valero-Jimenez C.A."/>
            <person name="Tapia P."/>
            <person name="Veloso J."/>
            <person name="Silva-Moreno E."/>
            <person name="Staats M."/>
            <person name="Valdes J.H."/>
            <person name="Van Kan J.A.L."/>
        </authorList>
    </citation>
    <scope>NUCLEOTIDE SEQUENCE [LARGE SCALE GENOMIC DNA]</scope>
    <source>
        <strain evidence="2 3">MUCL3349</strain>
    </source>
</reference>